<dbReference type="GO" id="GO:0005765">
    <property type="term" value="C:lysosomal membrane"/>
    <property type="evidence" value="ECO:0007669"/>
    <property type="project" value="UniProtKB-SubCell"/>
</dbReference>
<dbReference type="Proteomes" id="UP000678499">
    <property type="component" value="Unassembled WGS sequence"/>
</dbReference>
<comment type="function">
    <text evidence="8">Required to protect lysosomal transporter MFSD1 from lysosomal proteolysis and for MFSD1 lysosomal localization.</text>
</comment>
<proteinExistence type="inferred from homology"/>
<keyword evidence="2 11" id="KW-0812">Transmembrane</keyword>
<dbReference type="PANTHER" id="PTHR31981">
    <property type="entry name" value="GLYCOSYLATED LYSOSOMAL MEMBRANE PROTEIN"/>
    <property type="match status" value="1"/>
</dbReference>
<evidence type="ECO:0000256" key="10">
    <source>
        <dbReference type="ARBA" id="ARBA00044960"/>
    </source>
</evidence>
<feature type="transmembrane region" description="Helical" evidence="11">
    <location>
        <begin position="155"/>
        <end position="180"/>
    </location>
</feature>
<keyword evidence="6" id="KW-0325">Glycoprotein</keyword>
<evidence type="ECO:0000256" key="5">
    <source>
        <dbReference type="ARBA" id="ARBA00023136"/>
    </source>
</evidence>
<dbReference type="EMBL" id="OA887888">
    <property type="protein sequence ID" value="CAD7283681.1"/>
    <property type="molecule type" value="Genomic_DNA"/>
</dbReference>
<dbReference type="OrthoDB" id="6264340at2759"/>
<organism evidence="12">
    <name type="scientific">Notodromas monacha</name>
    <dbReference type="NCBI Taxonomy" id="399045"/>
    <lineage>
        <taxon>Eukaryota</taxon>
        <taxon>Metazoa</taxon>
        <taxon>Ecdysozoa</taxon>
        <taxon>Arthropoda</taxon>
        <taxon>Crustacea</taxon>
        <taxon>Oligostraca</taxon>
        <taxon>Ostracoda</taxon>
        <taxon>Podocopa</taxon>
        <taxon>Podocopida</taxon>
        <taxon>Cypridocopina</taxon>
        <taxon>Cypridoidea</taxon>
        <taxon>Cyprididae</taxon>
        <taxon>Notodromas</taxon>
    </lineage>
</organism>
<dbReference type="PANTHER" id="PTHR31981:SF1">
    <property type="entry name" value="GLYCOSYLATED LYSOSOMAL MEMBRANE PROTEIN"/>
    <property type="match status" value="1"/>
</dbReference>
<comment type="similarity">
    <text evidence="1">Belongs to the GLMP family.</text>
</comment>
<comment type="subunit">
    <text evidence="10">Interacts (via lumenal domain) with lysosomal protein MFSD1; the interaction starts while both proteins are still in the endoplasmic reticulum and is required for stabilization of MFSD1 in lysosomes but has no direct effect on its targeting to lysosomes or transporter activity.</text>
</comment>
<name>A0A7R9GKE7_9CRUS</name>
<keyword evidence="5 11" id="KW-0472">Membrane</keyword>
<evidence type="ECO:0000256" key="4">
    <source>
        <dbReference type="ARBA" id="ARBA00022989"/>
    </source>
</evidence>
<sequence>MTNYSRFAFPVKIVSSDNSRANNDGFFQDDHASLDDEFSPGVFELLKVMSSNIMKSLPGSFLIWRPIAYLTNARDFNDATAVKVSQLKDVDSMGSHDLDSVLGAVFGNRTLAVKMQAMNVSFGLPEDGFFFGTNYTVWNLVVGLGLPPKDNFSPLIISAIIVVVTAPIAIGISGVVCLAVKRISGRMRPETSVIRS</sequence>
<evidence type="ECO:0000256" key="11">
    <source>
        <dbReference type="SAM" id="Phobius"/>
    </source>
</evidence>
<keyword evidence="3" id="KW-0732">Signal</keyword>
<protein>
    <submittedName>
        <fullName evidence="12">Uncharacterized protein</fullName>
    </submittedName>
</protein>
<evidence type="ECO:0000256" key="9">
    <source>
        <dbReference type="ARBA" id="ARBA00024189"/>
    </source>
</evidence>
<evidence type="ECO:0000313" key="13">
    <source>
        <dbReference type="Proteomes" id="UP000678499"/>
    </source>
</evidence>
<keyword evidence="7" id="KW-0458">Lysosome</keyword>
<dbReference type="AlphaFoldDB" id="A0A7R9GKE7"/>
<evidence type="ECO:0000256" key="8">
    <source>
        <dbReference type="ARBA" id="ARBA00024176"/>
    </source>
</evidence>
<keyword evidence="4 11" id="KW-1133">Transmembrane helix</keyword>
<evidence type="ECO:0000256" key="2">
    <source>
        <dbReference type="ARBA" id="ARBA00022692"/>
    </source>
</evidence>
<dbReference type="Pfam" id="PF15065">
    <property type="entry name" value="NCU-G1"/>
    <property type="match status" value="1"/>
</dbReference>
<evidence type="ECO:0000256" key="7">
    <source>
        <dbReference type="ARBA" id="ARBA00023228"/>
    </source>
</evidence>
<reference evidence="12" key="1">
    <citation type="submission" date="2020-11" db="EMBL/GenBank/DDBJ databases">
        <authorList>
            <person name="Tran Van P."/>
        </authorList>
    </citation>
    <scope>NUCLEOTIDE SEQUENCE</scope>
</reference>
<evidence type="ECO:0000313" key="12">
    <source>
        <dbReference type="EMBL" id="CAD7283681.1"/>
    </source>
</evidence>
<keyword evidence="13" id="KW-1185">Reference proteome</keyword>
<comment type="subcellular location">
    <subcellularLocation>
        <location evidence="9">Lysosome membrane</location>
        <topology evidence="9">Single-pass type I membrane protein</topology>
        <orientation evidence="9">Lumenal side</orientation>
    </subcellularLocation>
</comment>
<evidence type="ECO:0000256" key="6">
    <source>
        <dbReference type="ARBA" id="ARBA00023180"/>
    </source>
</evidence>
<evidence type="ECO:0000256" key="3">
    <source>
        <dbReference type="ARBA" id="ARBA00022729"/>
    </source>
</evidence>
<evidence type="ECO:0000256" key="1">
    <source>
        <dbReference type="ARBA" id="ARBA00010599"/>
    </source>
</evidence>
<accession>A0A7R9GKE7</accession>
<dbReference type="InterPro" id="IPR029382">
    <property type="entry name" value="NCU-G1"/>
</dbReference>
<gene>
    <name evidence="12" type="ORF">NMOB1V02_LOCUS11294</name>
</gene>
<dbReference type="EMBL" id="CAJPEX010005851">
    <property type="protein sequence ID" value="CAG0923833.1"/>
    <property type="molecule type" value="Genomic_DNA"/>
</dbReference>